<dbReference type="Proteomes" id="UP001083770">
    <property type="component" value="Unassembled WGS sequence"/>
</dbReference>
<dbReference type="PANTHER" id="PTHR34822:SF1">
    <property type="entry name" value="GRPB FAMILY PROTEIN"/>
    <property type="match status" value="1"/>
</dbReference>
<dbReference type="EMBL" id="JAPWGW010000002">
    <property type="protein sequence ID" value="MCZ4297934.1"/>
    <property type="molecule type" value="Genomic_DNA"/>
</dbReference>
<organism evidence="1 2">
    <name type="scientific">Henriciella marina</name>
    <dbReference type="NCBI Taxonomy" id="453851"/>
    <lineage>
        <taxon>Bacteria</taxon>
        <taxon>Pseudomonadati</taxon>
        <taxon>Pseudomonadota</taxon>
        <taxon>Alphaproteobacteria</taxon>
        <taxon>Hyphomonadales</taxon>
        <taxon>Hyphomonadaceae</taxon>
        <taxon>Henriciella</taxon>
    </lineage>
</organism>
<proteinExistence type="predicted"/>
<comment type="caution">
    <text evidence="1">The sequence shown here is derived from an EMBL/GenBank/DDBJ whole genome shotgun (WGS) entry which is preliminary data.</text>
</comment>
<dbReference type="InterPro" id="IPR043519">
    <property type="entry name" value="NT_sf"/>
</dbReference>
<protein>
    <submittedName>
        <fullName evidence="1">GrpB family protein</fullName>
    </submittedName>
</protein>
<dbReference type="PANTHER" id="PTHR34822">
    <property type="entry name" value="GRPB DOMAIN PROTEIN (AFU_ORTHOLOGUE AFUA_1G01530)"/>
    <property type="match status" value="1"/>
</dbReference>
<dbReference type="SUPFAM" id="SSF81301">
    <property type="entry name" value="Nucleotidyltransferase"/>
    <property type="match status" value="1"/>
</dbReference>
<dbReference type="RefSeq" id="WP_269402054.1">
    <property type="nucleotide sequence ID" value="NZ_JAPWGW010000002.1"/>
</dbReference>
<dbReference type="InterPro" id="IPR007344">
    <property type="entry name" value="GrpB/CoaE"/>
</dbReference>
<dbReference type="Pfam" id="PF04229">
    <property type="entry name" value="GrpB"/>
    <property type="match status" value="1"/>
</dbReference>
<evidence type="ECO:0000313" key="2">
    <source>
        <dbReference type="Proteomes" id="UP001083770"/>
    </source>
</evidence>
<name>A0ABT4LU85_9PROT</name>
<accession>A0ABT4LU85</accession>
<dbReference type="Gene3D" id="3.30.460.10">
    <property type="entry name" value="Beta Polymerase, domain 2"/>
    <property type="match status" value="1"/>
</dbReference>
<gene>
    <name evidence="1" type="ORF">O4G74_07685</name>
</gene>
<evidence type="ECO:0000313" key="1">
    <source>
        <dbReference type="EMBL" id="MCZ4297934.1"/>
    </source>
</evidence>
<keyword evidence="2" id="KW-1185">Reference proteome</keyword>
<reference evidence="1" key="1">
    <citation type="submission" date="2022-12" db="EMBL/GenBank/DDBJ databases">
        <title>Bacterial isolates from different developmental stages of Nematostella vectensis.</title>
        <authorList>
            <person name="Fraune S."/>
        </authorList>
    </citation>
    <scope>NUCLEOTIDE SEQUENCE</scope>
    <source>
        <strain evidence="1">G21632-S1</strain>
    </source>
</reference>
<sequence length="175" mass="19945">MDEIEIAEHNPDWPAAFQRERQRILSALADPPIIDIVHFGSTAIKGMPAKPIIDMLLIVPDLNSAKAALPAKLERLGYDYWADNPKTDRLFFVRGMPPRGEKRTHHIHVCEPGSDLHGRLAFIDYLYAHPEEAEAYARLKRKLAKTYGNDREAYTQAKSDFIDRVMTVARPDKPQ</sequence>